<keyword evidence="2" id="KW-1185">Reference proteome</keyword>
<evidence type="ECO:0000313" key="1">
    <source>
        <dbReference type="EMBL" id="KNC72204.1"/>
    </source>
</evidence>
<accession>A0A0L0F6E3</accession>
<gene>
    <name evidence="1" type="ORF">SARC_15245</name>
</gene>
<dbReference type="AlphaFoldDB" id="A0A0L0F6E3"/>
<proteinExistence type="predicted"/>
<reference evidence="1 2" key="1">
    <citation type="submission" date="2011-02" db="EMBL/GenBank/DDBJ databases">
        <title>The Genome Sequence of Sphaeroforma arctica JP610.</title>
        <authorList>
            <consortium name="The Broad Institute Genome Sequencing Platform"/>
            <person name="Russ C."/>
            <person name="Cuomo C."/>
            <person name="Young S.K."/>
            <person name="Zeng Q."/>
            <person name="Gargeya S."/>
            <person name="Alvarado L."/>
            <person name="Berlin A."/>
            <person name="Chapman S.B."/>
            <person name="Chen Z."/>
            <person name="Freedman E."/>
            <person name="Gellesch M."/>
            <person name="Goldberg J."/>
            <person name="Griggs A."/>
            <person name="Gujja S."/>
            <person name="Heilman E."/>
            <person name="Heiman D."/>
            <person name="Howarth C."/>
            <person name="Mehta T."/>
            <person name="Neiman D."/>
            <person name="Pearson M."/>
            <person name="Roberts A."/>
            <person name="Saif S."/>
            <person name="Shea T."/>
            <person name="Shenoy N."/>
            <person name="Sisk P."/>
            <person name="Stolte C."/>
            <person name="Sykes S."/>
            <person name="White J."/>
            <person name="Yandava C."/>
            <person name="Burger G."/>
            <person name="Gray M.W."/>
            <person name="Holland P.W.H."/>
            <person name="King N."/>
            <person name="Lang F.B.F."/>
            <person name="Roger A.J."/>
            <person name="Ruiz-Trillo I."/>
            <person name="Haas B."/>
            <person name="Nusbaum C."/>
            <person name="Birren B."/>
        </authorList>
    </citation>
    <scope>NUCLEOTIDE SEQUENCE [LARGE SCALE GENOMIC DNA]</scope>
    <source>
        <strain evidence="1 2">JP610</strain>
    </source>
</reference>
<evidence type="ECO:0000313" key="2">
    <source>
        <dbReference type="Proteomes" id="UP000054560"/>
    </source>
</evidence>
<feature type="non-terminal residue" evidence="1">
    <location>
        <position position="77"/>
    </location>
</feature>
<sequence length="77" mass="8357">MLKAGSELPEAPVYTAAESREHLQDICKESGLESFLESSFDADAYTATVITTRAVEETLSKLVQGIKSLDAELHSQV</sequence>
<organism evidence="1 2">
    <name type="scientific">Sphaeroforma arctica JP610</name>
    <dbReference type="NCBI Taxonomy" id="667725"/>
    <lineage>
        <taxon>Eukaryota</taxon>
        <taxon>Ichthyosporea</taxon>
        <taxon>Ichthyophonida</taxon>
        <taxon>Sphaeroforma</taxon>
    </lineage>
</organism>
<dbReference type="RefSeq" id="XP_014146106.1">
    <property type="nucleotide sequence ID" value="XM_014290631.1"/>
</dbReference>
<protein>
    <submittedName>
        <fullName evidence="1">Uncharacterized protein</fullName>
    </submittedName>
</protein>
<dbReference type="Proteomes" id="UP000054560">
    <property type="component" value="Unassembled WGS sequence"/>
</dbReference>
<name>A0A0L0F6E3_9EUKA</name>
<dbReference type="GeneID" id="25915749"/>
<dbReference type="EMBL" id="KQ247411">
    <property type="protein sequence ID" value="KNC72204.1"/>
    <property type="molecule type" value="Genomic_DNA"/>
</dbReference>